<protein>
    <submittedName>
        <fullName evidence="1">DinB family protein</fullName>
    </submittedName>
</protein>
<dbReference type="Proteomes" id="UP001209318">
    <property type="component" value="Unassembled WGS sequence"/>
</dbReference>
<dbReference type="InterPro" id="IPR034660">
    <property type="entry name" value="DinB/YfiT-like"/>
</dbReference>
<dbReference type="EMBL" id="JAOUSF010000005">
    <property type="protein sequence ID" value="MCU9614840.1"/>
    <property type="molecule type" value="Genomic_DNA"/>
</dbReference>
<organism evidence="1 2">
    <name type="scientific">Perspicuibacillus lycopersici</name>
    <dbReference type="NCBI Taxonomy" id="1325689"/>
    <lineage>
        <taxon>Bacteria</taxon>
        <taxon>Bacillati</taxon>
        <taxon>Bacillota</taxon>
        <taxon>Bacilli</taxon>
        <taxon>Bacillales</taxon>
        <taxon>Bacillaceae</taxon>
        <taxon>Perspicuibacillus</taxon>
    </lineage>
</organism>
<sequence>MDKISRKLWNENHRKLKEMIQKPEQHTDAISLFLSQHALLHHESLSHSNQPTLETALRTNLEELMYRKYPVSNPDTKNSIAWHLWHISRIEDMSMNILVADTEQVLTRSNWLEKMNISFPHSGNDMSEAEIAELSIAIHIPALLEYRKAVGRQTQTVVSSLEAGQMKLAVEHRRIQRLFAEQAVSPQSQWLTDYWSKKTIAGLLLMPATRHIFLHLNKAIRIKEKLQRYREKIPNENGKDAGNTILIYHLPATIIFFYFTMP</sequence>
<proteinExistence type="predicted"/>
<dbReference type="RefSeq" id="WP_263074161.1">
    <property type="nucleotide sequence ID" value="NZ_JAOUSF010000005.1"/>
</dbReference>
<gene>
    <name evidence="1" type="ORF">OEV98_14950</name>
</gene>
<reference evidence="1" key="1">
    <citation type="submission" date="2022-10" db="EMBL/GenBank/DDBJ databases">
        <title>Description of Fervidibacillus gen. nov. in the family Fervidibacillaceae fam. nov. with two species, Fervidibacillus albus sp. nov., and Fervidibacillus halotolerans sp. nov., isolated from tidal flat sediments.</title>
        <authorList>
            <person name="Kwon K.K."/>
            <person name="Yang S.-H."/>
        </authorList>
    </citation>
    <scope>NUCLEOTIDE SEQUENCE</scope>
    <source>
        <strain evidence="1">JCM 19140</strain>
    </source>
</reference>
<dbReference type="AlphaFoldDB" id="A0AAE3IUF7"/>
<evidence type="ECO:0000313" key="1">
    <source>
        <dbReference type="EMBL" id="MCU9614840.1"/>
    </source>
</evidence>
<evidence type="ECO:0000313" key="2">
    <source>
        <dbReference type="Proteomes" id="UP001209318"/>
    </source>
</evidence>
<dbReference type="Gene3D" id="1.20.120.450">
    <property type="entry name" value="dinb family like domain"/>
    <property type="match status" value="1"/>
</dbReference>
<keyword evidence="2" id="KW-1185">Reference proteome</keyword>
<comment type="caution">
    <text evidence="1">The sequence shown here is derived from an EMBL/GenBank/DDBJ whole genome shotgun (WGS) entry which is preliminary data.</text>
</comment>
<accession>A0AAE3IUF7</accession>
<name>A0AAE3IUF7_9BACI</name>